<name>A0ABT2YRS1_9GAMM</name>
<dbReference type="PROSITE" id="PS50887">
    <property type="entry name" value="GGDEF"/>
    <property type="match status" value="1"/>
</dbReference>
<dbReference type="InterPro" id="IPR029787">
    <property type="entry name" value="Nucleotide_cyclase"/>
</dbReference>
<dbReference type="CDD" id="cd01949">
    <property type="entry name" value="GGDEF"/>
    <property type="match status" value="1"/>
</dbReference>
<dbReference type="EMBL" id="JAOVZB010000002">
    <property type="protein sequence ID" value="MCV2402589.1"/>
    <property type="molecule type" value="Genomic_DNA"/>
</dbReference>
<dbReference type="SUPFAM" id="SSF55073">
    <property type="entry name" value="Nucleotide cyclase"/>
    <property type="match status" value="1"/>
</dbReference>
<dbReference type="InterPro" id="IPR050469">
    <property type="entry name" value="Diguanylate_Cyclase"/>
</dbReference>
<dbReference type="NCBIfam" id="TIGR00254">
    <property type="entry name" value="GGDEF"/>
    <property type="match status" value="1"/>
</dbReference>
<evidence type="ECO:0000259" key="4">
    <source>
        <dbReference type="PROSITE" id="PS50887"/>
    </source>
</evidence>
<dbReference type="InterPro" id="IPR000014">
    <property type="entry name" value="PAS"/>
</dbReference>
<dbReference type="PANTHER" id="PTHR45138">
    <property type="entry name" value="REGULATORY COMPONENTS OF SENSORY TRANSDUCTION SYSTEM"/>
    <property type="match status" value="1"/>
</dbReference>
<reference evidence="5 6" key="1">
    <citation type="submission" date="2022-10" db="EMBL/GenBank/DDBJ databases">
        <title>Marinomonas transparenta sp. nov. and Marinomonas sargassi sp. nov., isolated from marine alga (Sargassum natans (L.) Gaillon).</title>
        <authorList>
            <person name="Wang Y."/>
        </authorList>
    </citation>
    <scope>NUCLEOTIDE SEQUENCE [LARGE SCALE GENOMIC DNA]</scope>
    <source>
        <strain evidence="5 6">C2222</strain>
    </source>
</reference>
<dbReference type="InterPro" id="IPR013656">
    <property type="entry name" value="PAS_4"/>
</dbReference>
<dbReference type="EC" id="2.7.7.65" evidence="1"/>
<comment type="caution">
    <text evidence="5">The sequence shown here is derived from an EMBL/GenBank/DDBJ whole genome shotgun (WGS) entry which is preliminary data.</text>
</comment>
<dbReference type="PANTHER" id="PTHR45138:SF9">
    <property type="entry name" value="DIGUANYLATE CYCLASE DGCM-RELATED"/>
    <property type="match status" value="1"/>
</dbReference>
<feature type="domain" description="GGDEF" evidence="4">
    <location>
        <begin position="154"/>
        <end position="282"/>
    </location>
</feature>
<dbReference type="RefSeq" id="WP_263529969.1">
    <property type="nucleotide sequence ID" value="NZ_JAOVZB010000002.1"/>
</dbReference>
<evidence type="ECO:0000256" key="2">
    <source>
        <dbReference type="ARBA" id="ARBA00034247"/>
    </source>
</evidence>
<dbReference type="Gene3D" id="3.30.70.270">
    <property type="match status" value="1"/>
</dbReference>
<organism evidence="5 6">
    <name type="scientific">Marinomonas sargassi</name>
    <dbReference type="NCBI Taxonomy" id="2984494"/>
    <lineage>
        <taxon>Bacteria</taxon>
        <taxon>Pseudomonadati</taxon>
        <taxon>Pseudomonadota</taxon>
        <taxon>Gammaproteobacteria</taxon>
        <taxon>Oceanospirillales</taxon>
        <taxon>Oceanospirillaceae</taxon>
        <taxon>Marinomonas</taxon>
    </lineage>
</organism>
<keyword evidence="6" id="KW-1185">Reference proteome</keyword>
<comment type="catalytic activity">
    <reaction evidence="2">
        <text>2 GTP = 3',3'-c-di-GMP + 2 diphosphate</text>
        <dbReference type="Rhea" id="RHEA:24898"/>
        <dbReference type="ChEBI" id="CHEBI:33019"/>
        <dbReference type="ChEBI" id="CHEBI:37565"/>
        <dbReference type="ChEBI" id="CHEBI:58805"/>
        <dbReference type="EC" id="2.7.7.65"/>
    </reaction>
</comment>
<accession>A0ABT2YRS1</accession>
<sequence length="282" mass="31523">MSQLELDTYKQLVETTPVLFYVVDVNLNYTYISPFFARIHNITQEEAVGLCISDVIGEEGFKGNFPHYQAVLNGESIAYDSFFIKPDGNPHYYHAIYTPLEDSGEIIGFTGVVIDTTAEKTLDRLAKTDELTSLKNRREFEAYLESLLKSDDAQNHTLLLVDIDHFKSINDDLGHGEGDKVLVKFARILEGTIASAGDVYRVGGEEFMVILPHMSDDTLIKEKSNELRSKIESAKLTATRRVTASIGGTTFNHKSVRSDLLRKVDGALYTSKENGRNCVTIL</sequence>
<feature type="domain" description="PAS" evidence="3">
    <location>
        <begin position="5"/>
        <end position="49"/>
    </location>
</feature>
<dbReference type="InterPro" id="IPR000160">
    <property type="entry name" value="GGDEF_dom"/>
</dbReference>
<evidence type="ECO:0000259" key="3">
    <source>
        <dbReference type="PROSITE" id="PS50112"/>
    </source>
</evidence>
<dbReference type="PROSITE" id="PS50112">
    <property type="entry name" value="PAS"/>
    <property type="match status" value="1"/>
</dbReference>
<protein>
    <recommendedName>
        <fullName evidence="1">diguanylate cyclase</fullName>
        <ecNumber evidence="1">2.7.7.65</ecNumber>
    </recommendedName>
</protein>
<dbReference type="Proteomes" id="UP001209713">
    <property type="component" value="Unassembled WGS sequence"/>
</dbReference>
<evidence type="ECO:0000256" key="1">
    <source>
        <dbReference type="ARBA" id="ARBA00012528"/>
    </source>
</evidence>
<dbReference type="InterPro" id="IPR043128">
    <property type="entry name" value="Rev_trsase/Diguanyl_cyclase"/>
</dbReference>
<dbReference type="NCBIfam" id="TIGR00229">
    <property type="entry name" value="sensory_box"/>
    <property type="match status" value="1"/>
</dbReference>
<proteinExistence type="predicted"/>
<dbReference type="Gene3D" id="3.30.450.20">
    <property type="entry name" value="PAS domain"/>
    <property type="match status" value="1"/>
</dbReference>
<evidence type="ECO:0000313" key="6">
    <source>
        <dbReference type="Proteomes" id="UP001209713"/>
    </source>
</evidence>
<evidence type="ECO:0000313" key="5">
    <source>
        <dbReference type="EMBL" id="MCV2402589.1"/>
    </source>
</evidence>
<dbReference type="SMART" id="SM00267">
    <property type="entry name" value="GGDEF"/>
    <property type="match status" value="1"/>
</dbReference>
<gene>
    <name evidence="5" type="ORF">OFY17_06740</name>
</gene>
<dbReference type="Pfam" id="PF00990">
    <property type="entry name" value="GGDEF"/>
    <property type="match status" value="1"/>
</dbReference>
<dbReference type="InterPro" id="IPR035965">
    <property type="entry name" value="PAS-like_dom_sf"/>
</dbReference>
<dbReference type="SUPFAM" id="SSF55785">
    <property type="entry name" value="PYP-like sensor domain (PAS domain)"/>
    <property type="match status" value="1"/>
</dbReference>
<dbReference type="Pfam" id="PF08448">
    <property type="entry name" value="PAS_4"/>
    <property type="match status" value="1"/>
</dbReference>